<dbReference type="STRING" id="1076596.A0U91_05745"/>
<sequence length="191" mass="20872">MKRLAFLLLYGGFFVAAPSARCEEGPADLAAQIVTHLGSVPERTEYFHETRELAALTHPLLSSGVLIFRHPDFLEKETLLPQPETLEIEGDTVSVQRGGHVRHILLAQNPALALLATTLRAPLAGNMAALRQAYTVSAQGDMGAWTLTMTPLSEQARKMVRQVVLAGRNNAVESLKILQANGDRQTLMIDH</sequence>
<dbReference type="AlphaFoldDB" id="A0A1U9LDK5"/>
<evidence type="ECO:0000256" key="1">
    <source>
        <dbReference type="ARBA" id="ARBA00022729"/>
    </source>
</evidence>
<dbReference type="SUPFAM" id="SSF89392">
    <property type="entry name" value="Prokaryotic lipoproteins and lipoprotein localization factors"/>
    <property type="match status" value="1"/>
</dbReference>
<dbReference type="InterPro" id="IPR029046">
    <property type="entry name" value="LolA/LolB/LppX"/>
</dbReference>
<dbReference type="Gene3D" id="2.50.20.10">
    <property type="entry name" value="Lipoprotein localisation LolA/LolB/LppX"/>
    <property type="match status" value="1"/>
</dbReference>
<accession>A0A1U9LDK5</accession>
<name>A0A1U9LDK5_9PROT</name>
<organism evidence="2 3">
    <name type="scientific">Acetobacter persici</name>
    <dbReference type="NCBI Taxonomy" id="1076596"/>
    <lineage>
        <taxon>Bacteria</taxon>
        <taxon>Pseudomonadati</taxon>
        <taxon>Pseudomonadota</taxon>
        <taxon>Alphaproteobacteria</taxon>
        <taxon>Acetobacterales</taxon>
        <taxon>Acetobacteraceae</taxon>
        <taxon>Acetobacter</taxon>
    </lineage>
</organism>
<gene>
    <name evidence="2" type="ORF">A0U91_05745</name>
</gene>
<dbReference type="Proteomes" id="UP000189055">
    <property type="component" value="Chromosome"/>
</dbReference>
<dbReference type="EMBL" id="CP014687">
    <property type="protein sequence ID" value="AQT04545.1"/>
    <property type="molecule type" value="Genomic_DNA"/>
</dbReference>
<proteinExistence type="predicted"/>
<reference evidence="2 3" key="1">
    <citation type="submission" date="2016-03" db="EMBL/GenBank/DDBJ databases">
        <title>Acetic acid bacteria sequencing.</title>
        <authorList>
            <person name="Brandt J."/>
            <person name="Jakob F."/>
            <person name="Vogel R.F."/>
        </authorList>
    </citation>
    <scope>NUCLEOTIDE SEQUENCE [LARGE SCALE GENOMIC DNA]</scope>
    <source>
        <strain evidence="2 3">TMW2.1084</strain>
    </source>
</reference>
<evidence type="ECO:0008006" key="4">
    <source>
        <dbReference type="Google" id="ProtNLM"/>
    </source>
</evidence>
<evidence type="ECO:0000313" key="3">
    <source>
        <dbReference type="Proteomes" id="UP000189055"/>
    </source>
</evidence>
<evidence type="ECO:0000313" key="2">
    <source>
        <dbReference type="EMBL" id="AQT04545.1"/>
    </source>
</evidence>
<protein>
    <recommendedName>
        <fullName evidence="4">Outer membrane lipoprotein carrier protein LolA</fullName>
    </recommendedName>
</protein>
<dbReference type="InterPro" id="IPR004564">
    <property type="entry name" value="OM_lipoprot_carrier_LolA-like"/>
</dbReference>
<keyword evidence="1" id="KW-0732">Signal</keyword>
<dbReference type="Pfam" id="PF19574">
    <property type="entry name" value="LolA_3"/>
    <property type="match status" value="1"/>
</dbReference>
<dbReference type="CDD" id="cd16325">
    <property type="entry name" value="LolA"/>
    <property type="match status" value="1"/>
</dbReference>
<dbReference type="KEGG" id="aper:A0U91_05745"/>
<dbReference type="RefSeq" id="WP_077930411.1">
    <property type="nucleotide sequence ID" value="NZ_CP014687.1"/>
</dbReference>